<dbReference type="EMBL" id="WDCP01000165">
    <property type="protein sequence ID" value="KAB6335229.1"/>
    <property type="molecule type" value="Genomic_DNA"/>
</dbReference>
<evidence type="ECO:0000313" key="1">
    <source>
        <dbReference type="EMBL" id="KAB6335229.1"/>
    </source>
</evidence>
<protein>
    <submittedName>
        <fullName evidence="1">Uncharacterized protein</fullName>
    </submittedName>
</protein>
<organism evidence="1 2">
    <name type="scientific">Bacteroides xylanisolvens</name>
    <dbReference type="NCBI Taxonomy" id="371601"/>
    <lineage>
        <taxon>Bacteria</taxon>
        <taxon>Pseudomonadati</taxon>
        <taxon>Bacteroidota</taxon>
        <taxon>Bacteroidia</taxon>
        <taxon>Bacteroidales</taxon>
        <taxon>Bacteroidaceae</taxon>
        <taxon>Bacteroides</taxon>
    </lineage>
</organism>
<dbReference type="RefSeq" id="WP_151927213.1">
    <property type="nucleotide sequence ID" value="NZ_WDCP01000165.1"/>
</dbReference>
<name>A0A7J5Q411_9BACE</name>
<dbReference type="Proteomes" id="UP000438288">
    <property type="component" value="Unassembled WGS sequence"/>
</dbReference>
<comment type="caution">
    <text evidence="1">The sequence shown here is derived from an EMBL/GenBank/DDBJ whole genome shotgun (WGS) entry which is preliminary data.</text>
</comment>
<accession>A0A7J5Q411</accession>
<sequence length="144" mass="16843">MQIDINTRKRLDKPDNYAAFYGLLNRLPTSDRDALKENIVSQYTDGRTTSLRDMTLKEYSAAVAGMRKLVPPTYREELRKILRQKRSAVLHQLQLLGVDTANWDRVNAYCRDRRIAGMEFRELDCEGLDTLLVKLRAIRRKKEQ</sequence>
<dbReference type="AlphaFoldDB" id="A0A7J5Q411"/>
<gene>
    <name evidence="1" type="ORF">GAZ43_26855</name>
</gene>
<reference evidence="1 2" key="1">
    <citation type="journal article" date="2019" name="Nat. Med.">
        <title>A library of human gut bacterial isolates paired with longitudinal multiomics data enables mechanistic microbiome research.</title>
        <authorList>
            <person name="Poyet M."/>
            <person name="Groussin M."/>
            <person name="Gibbons S.M."/>
            <person name="Avila-Pacheco J."/>
            <person name="Jiang X."/>
            <person name="Kearney S.M."/>
            <person name="Perrotta A.R."/>
            <person name="Berdy B."/>
            <person name="Zhao S."/>
            <person name="Lieberman T.D."/>
            <person name="Swanson P.K."/>
            <person name="Smith M."/>
            <person name="Roesemann S."/>
            <person name="Alexander J.E."/>
            <person name="Rich S.A."/>
            <person name="Livny J."/>
            <person name="Vlamakis H."/>
            <person name="Clish C."/>
            <person name="Bullock K."/>
            <person name="Deik A."/>
            <person name="Scott J."/>
            <person name="Pierce K.A."/>
            <person name="Xavier R.J."/>
            <person name="Alm E.J."/>
        </authorList>
    </citation>
    <scope>NUCLEOTIDE SEQUENCE [LARGE SCALE GENOMIC DNA]</scope>
    <source>
        <strain evidence="1 2">BIOML-A16</strain>
    </source>
</reference>
<evidence type="ECO:0000313" key="2">
    <source>
        <dbReference type="Proteomes" id="UP000438288"/>
    </source>
</evidence>
<proteinExistence type="predicted"/>